<keyword evidence="7" id="KW-0812">Transmembrane</keyword>
<protein>
    <submittedName>
        <fullName evidence="8">Uncharacterized protein</fullName>
    </submittedName>
</protein>
<keyword evidence="7" id="KW-0472">Membrane</keyword>
<dbReference type="InterPro" id="IPR013907">
    <property type="entry name" value="Sds3"/>
</dbReference>
<keyword evidence="2" id="KW-0678">Repressor</keyword>
<evidence type="ECO:0000256" key="1">
    <source>
        <dbReference type="ARBA" id="ARBA00004123"/>
    </source>
</evidence>
<organism evidence="8 9">
    <name type="scientific">Mucor circinelloides f. lusitanicus</name>
    <name type="common">Mucor racemosus var. lusitanicus</name>
    <dbReference type="NCBI Taxonomy" id="29924"/>
    <lineage>
        <taxon>Eukaryota</taxon>
        <taxon>Fungi</taxon>
        <taxon>Fungi incertae sedis</taxon>
        <taxon>Mucoromycota</taxon>
        <taxon>Mucoromycotina</taxon>
        <taxon>Mucoromycetes</taxon>
        <taxon>Mucorales</taxon>
        <taxon>Mucorineae</taxon>
        <taxon>Mucoraceae</taxon>
        <taxon>Mucor</taxon>
    </lineage>
</organism>
<evidence type="ECO:0000313" key="9">
    <source>
        <dbReference type="Proteomes" id="UP000469890"/>
    </source>
</evidence>
<keyword evidence="7" id="KW-1133">Transmembrane helix</keyword>
<accession>A0A8H4F4B5</accession>
<keyword evidence="5" id="KW-0539">Nucleus</keyword>
<reference evidence="8 9" key="1">
    <citation type="submission" date="2019-09" db="EMBL/GenBank/DDBJ databases">
        <authorList>
            <consortium name="DOE Joint Genome Institute"/>
            <person name="Mondo S.J."/>
            <person name="Navarro-Mendoza M.I."/>
            <person name="Perez-Arques C."/>
            <person name="Panchal S."/>
            <person name="Nicolas F.E."/>
            <person name="Ganguly P."/>
            <person name="Pangilinan J."/>
            <person name="Grigoriev I."/>
            <person name="Heitman J."/>
            <person name="Sanya K."/>
            <person name="Garre V."/>
        </authorList>
    </citation>
    <scope>NUCLEOTIDE SEQUENCE [LARGE SCALE GENOMIC DNA]</scope>
    <source>
        <strain evidence="8 9">MU402</strain>
    </source>
</reference>
<feature type="non-terminal residue" evidence="8">
    <location>
        <position position="569"/>
    </location>
</feature>
<feature type="region of interest" description="Disordered" evidence="6">
    <location>
        <begin position="286"/>
        <end position="321"/>
    </location>
</feature>
<feature type="compositionally biased region" description="Pro residues" evidence="6">
    <location>
        <begin position="368"/>
        <end position="379"/>
    </location>
</feature>
<name>A0A8H4F4B5_MUCCL</name>
<dbReference type="Proteomes" id="UP000469890">
    <property type="component" value="Unassembled WGS sequence"/>
</dbReference>
<dbReference type="PANTHER" id="PTHR21964">
    <property type="entry name" value="BREAST CANCER METASTASIS-SUPPRESSOR 1"/>
    <property type="match status" value="1"/>
</dbReference>
<proteinExistence type="predicted"/>
<feature type="compositionally biased region" description="Basic and acidic residues" evidence="6">
    <location>
        <begin position="501"/>
        <end position="512"/>
    </location>
</feature>
<dbReference type="SUPFAM" id="SSF57184">
    <property type="entry name" value="Growth factor receptor domain"/>
    <property type="match status" value="1"/>
</dbReference>
<feature type="compositionally biased region" description="Basic residues" evidence="6">
    <location>
        <begin position="525"/>
        <end position="534"/>
    </location>
</feature>
<evidence type="ECO:0000256" key="6">
    <source>
        <dbReference type="SAM" id="MobiDB-lite"/>
    </source>
</evidence>
<feature type="region of interest" description="Disordered" evidence="6">
    <location>
        <begin position="363"/>
        <end position="396"/>
    </location>
</feature>
<evidence type="ECO:0000256" key="5">
    <source>
        <dbReference type="ARBA" id="ARBA00023242"/>
    </source>
</evidence>
<keyword evidence="4" id="KW-0804">Transcription</keyword>
<keyword evidence="3" id="KW-0805">Transcription regulation</keyword>
<comment type="caution">
    <text evidence="8">The sequence shown here is derived from an EMBL/GenBank/DDBJ whole genome shotgun (WGS) entry which is preliminary data.</text>
</comment>
<dbReference type="GO" id="GO:0010468">
    <property type="term" value="P:regulation of gene expression"/>
    <property type="evidence" value="ECO:0007669"/>
    <property type="project" value="UniProtKB-ARBA"/>
</dbReference>
<feature type="transmembrane region" description="Helical" evidence="7">
    <location>
        <begin position="179"/>
        <end position="202"/>
    </location>
</feature>
<dbReference type="EMBL" id="JAAECE010000002">
    <property type="protein sequence ID" value="KAF1805666.1"/>
    <property type="molecule type" value="Genomic_DNA"/>
</dbReference>
<dbReference type="AlphaFoldDB" id="A0A8H4F4B5"/>
<evidence type="ECO:0000256" key="4">
    <source>
        <dbReference type="ARBA" id="ARBA00023163"/>
    </source>
</evidence>
<feature type="compositionally biased region" description="Low complexity" evidence="6">
    <location>
        <begin position="305"/>
        <end position="321"/>
    </location>
</feature>
<evidence type="ECO:0000256" key="7">
    <source>
        <dbReference type="SAM" id="Phobius"/>
    </source>
</evidence>
<dbReference type="GO" id="GO:0005654">
    <property type="term" value="C:nucleoplasm"/>
    <property type="evidence" value="ECO:0007669"/>
    <property type="project" value="UniProtKB-ARBA"/>
</dbReference>
<evidence type="ECO:0000256" key="3">
    <source>
        <dbReference type="ARBA" id="ARBA00023015"/>
    </source>
</evidence>
<comment type="subcellular location">
    <subcellularLocation>
        <location evidence="1">Nucleus</location>
    </subcellularLocation>
</comment>
<evidence type="ECO:0000256" key="2">
    <source>
        <dbReference type="ARBA" id="ARBA00022491"/>
    </source>
</evidence>
<gene>
    <name evidence="8" type="ORF">FB192DRAFT_1276636</name>
</gene>
<dbReference type="Pfam" id="PF08598">
    <property type="entry name" value="Sds3"/>
    <property type="match status" value="1"/>
</dbReference>
<dbReference type="InterPro" id="IPR009030">
    <property type="entry name" value="Growth_fac_rcpt_cys_sf"/>
</dbReference>
<sequence length="569" mass="64034">TWQYDDSCANVYLFCDASRNNTCNYKGCSNTDYIQGWNEIAFKFPSRCNNQMYCPDNGSQCTQLVPVGGHCELQRDDECAGKESICLNSTCFIKGAPLGGNCGSDRTDYVSYDAKGFAVQQTIIRDNCTDGTWCDNHICTASHALGANCWQDRECITGYCTDDGICINGPDVFHSIASWLWAVLGVSVLVFVVVILGFLWILHRYQSRKEHEKAAKFFGDNDEFFKRYQMMQQDDTTVVYLTTPDYNESAALGTTRPLTLAPLLNNKPFGFGSALQSSTSALSASSSSNDNYYKSNPSNGNFNTPPYYSRQPSPSPSSSNIPILPPPSFLYSNATSASAHLPGKDIIPKAGFQQPILEKKKETSWYSPLPPAPPPPLPPATANGQRTHRPLVDKANASKLSARKEYNDLMTWMDNEFWEQADEIYQDKISQLKQELIQIQKGMELISDYETKREKSIHDAESFMKYQIAFIDAFYDQDLNALEDEYENERKQLQETLISSIEDKRKQMRDDREENNEEESSSNHTRAKRNLRKRNAAESATTKTAEPSSKRKSGKLPSVCVGVRKKKLK</sequence>
<feature type="region of interest" description="Disordered" evidence="6">
    <location>
        <begin position="497"/>
        <end position="569"/>
    </location>
</feature>
<evidence type="ECO:0000313" key="8">
    <source>
        <dbReference type="EMBL" id="KAF1805666.1"/>
    </source>
</evidence>
<feature type="compositionally biased region" description="Polar residues" evidence="6">
    <location>
        <begin position="289"/>
        <end position="304"/>
    </location>
</feature>
<feature type="compositionally biased region" description="Polar residues" evidence="6">
    <location>
        <begin position="538"/>
        <end position="547"/>
    </location>
</feature>